<dbReference type="InterPro" id="IPR011012">
    <property type="entry name" value="Longin-like_dom_sf"/>
</dbReference>
<dbReference type="GO" id="GO:0006888">
    <property type="term" value="P:endoplasmic reticulum to Golgi vesicle-mediated transport"/>
    <property type="evidence" value="ECO:0007669"/>
    <property type="project" value="InterPro"/>
</dbReference>
<dbReference type="Proteomes" id="UP000193411">
    <property type="component" value="Unassembled WGS sequence"/>
</dbReference>
<evidence type="ECO:0000313" key="1">
    <source>
        <dbReference type="EMBL" id="ORZ29855.1"/>
    </source>
</evidence>
<dbReference type="InterPro" id="IPR006722">
    <property type="entry name" value="Sedlin"/>
</dbReference>
<dbReference type="Pfam" id="PF04628">
    <property type="entry name" value="Sedlin_N"/>
    <property type="match status" value="1"/>
</dbReference>
<keyword evidence="3" id="KW-1185">Reference proteome</keyword>
<accession>A0A1Y2H5Q4</accession>
<protein>
    <submittedName>
        <fullName evidence="1">Sedlin</fullName>
    </submittedName>
</protein>
<dbReference type="EMBL" id="MCFL01000071">
    <property type="protein sequence ID" value="ORZ30935.1"/>
    <property type="molecule type" value="Genomic_DNA"/>
</dbReference>
<evidence type="ECO:0000313" key="3">
    <source>
        <dbReference type="Proteomes" id="UP000193411"/>
    </source>
</evidence>
<proteinExistence type="predicted"/>
<dbReference type="OrthoDB" id="18320at2759"/>
<name>A0A1Y2H5Q4_9FUNG</name>
<dbReference type="Gene3D" id="3.30.450.70">
    <property type="match status" value="1"/>
</dbReference>
<organism evidence="1 3">
    <name type="scientific">Catenaria anguillulae PL171</name>
    <dbReference type="NCBI Taxonomy" id="765915"/>
    <lineage>
        <taxon>Eukaryota</taxon>
        <taxon>Fungi</taxon>
        <taxon>Fungi incertae sedis</taxon>
        <taxon>Blastocladiomycota</taxon>
        <taxon>Blastocladiomycetes</taxon>
        <taxon>Blastocladiales</taxon>
        <taxon>Catenariaceae</taxon>
        <taxon>Catenaria</taxon>
    </lineage>
</organism>
<dbReference type="STRING" id="765915.A0A1Y2H5Q4"/>
<dbReference type="GO" id="GO:0005737">
    <property type="term" value="C:cytoplasm"/>
    <property type="evidence" value="ECO:0007669"/>
    <property type="project" value="GOC"/>
</dbReference>
<gene>
    <name evidence="2" type="ORF">BCR44DRAFT_122539</name>
    <name evidence="1" type="ORF">BCR44DRAFT_1447487</name>
</gene>
<dbReference type="SUPFAM" id="SSF64356">
    <property type="entry name" value="SNARE-like"/>
    <property type="match status" value="1"/>
</dbReference>
<comment type="caution">
    <text evidence="1">The sequence shown here is derived from an EMBL/GenBank/DDBJ whole genome shotgun (WGS) entry which is preliminary data.</text>
</comment>
<reference evidence="1 3" key="1">
    <citation type="submission" date="2016-07" db="EMBL/GenBank/DDBJ databases">
        <title>Pervasive Adenine N6-methylation of Active Genes in Fungi.</title>
        <authorList>
            <consortium name="DOE Joint Genome Institute"/>
            <person name="Mondo S.J."/>
            <person name="Dannebaum R.O."/>
            <person name="Kuo R.C."/>
            <person name="Labutti K."/>
            <person name="Haridas S."/>
            <person name="Kuo A."/>
            <person name="Salamov A."/>
            <person name="Ahrendt S.R."/>
            <person name="Lipzen A."/>
            <person name="Sullivan W."/>
            <person name="Andreopoulos W.B."/>
            <person name="Clum A."/>
            <person name="Lindquist E."/>
            <person name="Daum C."/>
            <person name="Ramamoorthy G.K."/>
            <person name="Gryganskyi A."/>
            <person name="Culley D."/>
            <person name="Magnuson J.K."/>
            <person name="James T.Y."/>
            <person name="O'Malley M.A."/>
            <person name="Stajich J.E."/>
            <person name="Spatafora J.W."/>
            <person name="Visel A."/>
            <person name="Grigoriev I.V."/>
        </authorList>
    </citation>
    <scope>NUCLEOTIDE SEQUENCE [LARGE SCALE GENOMIC DNA]</scope>
    <source>
        <strain evidence="1 3">PL171</strain>
    </source>
</reference>
<evidence type="ECO:0000313" key="2">
    <source>
        <dbReference type="EMBL" id="ORZ30935.1"/>
    </source>
</evidence>
<dbReference type="PANTHER" id="PTHR12403">
    <property type="entry name" value="TRAFFICKING PROTEIN PARTICLE COMPLEX SUBUNIT 2"/>
    <property type="match status" value="1"/>
</dbReference>
<dbReference type="EMBL" id="MCFL01000123">
    <property type="protein sequence ID" value="ORZ29855.1"/>
    <property type="molecule type" value="Genomic_DNA"/>
</dbReference>
<dbReference type="AlphaFoldDB" id="A0A1Y2H5Q4"/>
<sequence length="156" mass="16867">MPKFPSQIAAVAIVGKLNNPLLVHSFSADREADLKFQFLSHAACDYADAAQSADSNSSSLSTGYLGLLTTLDDLTVYGHQTNTKVKFFLFVQAGTSPSTQAQTKDVEVKAAFELIHQAYLDLLANPFHDPDQVAMVHSPRLLARLQSLVTSSPSSQ</sequence>